<keyword evidence="9" id="KW-1185">Reference proteome</keyword>
<reference evidence="8" key="1">
    <citation type="submission" date="2023-02" db="EMBL/GenBank/DDBJ databases">
        <title>Description of Roseinatronobacter alkalisoli sp. nov., an alkaliphilic bacerium isolated from soda soil.</title>
        <authorList>
            <person name="Wei W."/>
        </authorList>
    </citation>
    <scope>NUCLEOTIDE SEQUENCE</scope>
    <source>
        <strain evidence="8">HJB301</strain>
    </source>
</reference>
<organism evidence="8 9">
    <name type="scientific">Roseinatronobacter alkalisoli</name>
    <dbReference type="NCBI Taxonomy" id="3028235"/>
    <lineage>
        <taxon>Bacteria</taxon>
        <taxon>Pseudomonadati</taxon>
        <taxon>Pseudomonadota</taxon>
        <taxon>Alphaproteobacteria</taxon>
        <taxon>Rhodobacterales</taxon>
        <taxon>Paracoccaceae</taxon>
        <taxon>Roseinatronobacter</taxon>
    </lineage>
</organism>
<name>A0ABT5TD56_9RHOB</name>
<keyword evidence="5 6" id="KW-0732">Signal</keyword>
<dbReference type="Proteomes" id="UP001431784">
    <property type="component" value="Unassembled WGS sequence"/>
</dbReference>
<feature type="chain" id="PRO_5046508145" evidence="6">
    <location>
        <begin position="20"/>
        <end position="300"/>
    </location>
</feature>
<dbReference type="InterPro" id="IPR051313">
    <property type="entry name" value="Bact_iron-sidero_bind"/>
</dbReference>
<evidence type="ECO:0000256" key="3">
    <source>
        <dbReference type="ARBA" id="ARBA00022448"/>
    </source>
</evidence>
<evidence type="ECO:0000256" key="4">
    <source>
        <dbReference type="ARBA" id="ARBA00022496"/>
    </source>
</evidence>
<dbReference type="EMBL" id="JAQZSM010000024">
    <property type="protein sequence ID" value="MDD7973065.1"/>
    <property type="molecule type" value="Genomic_DNA"/>
</dbReference>
<dbReference type="InterPro" id="IPR033870">
    <property type="entry name" value="FatB"/>
</dbReference>
<dbReference type="InterPro" id="IPR002491">
    <property type="entry name" value="ABC_transptr_periplasmic_BD"/>
</dbReference>
<dbReference type="RefSeq" id="WP_274353736.1">
    <property type="nucleotide sequence ID" value="NZ_JAQZSM010000024.1"/>
</dbReference>
<dbReference type="SUPFAM" id="SSF53807">
    <property type="entry name" value="Helical backbone' metal receptor"/>
    <property type="match status" value="1"/>
</dbReference>
<dbReference type="Gene3D" id="3.40.50.1980">
    <property type="entry name" value="Nitrogenase molybdenum iron protein domain"/>
    <property type="match status" value="2"/>
</dbReference>
<evidence type="ECO:0000313" key="8">
    <source>
        <dbReference type="EMBL" id="MDD7973065.1"/>
    </source>
</evidence>
<gene>
    <name evidence="8" type="ORF">PUT78_18435</name>
</gene>
<keyword evidence="4" id="KW-0408">Iron</keyword>
<protein>
    <submittedName>
        <fullName evidence="8">Siderophore ABC transporter substrate-binding protein</fullName>
    </submittedName>
</protein>
<comment type="caution">
    <text evidence="8">The sequence shown here is derived from an EMBL/GenBank/DDBJ whole genome shotgun (WGS) entry which is preliminary data.</text>
</comment>
<comment type="subcellular location">
    <subcellularLocation>
        <location evidence="1">Cell envelope</location>
    </subcellularLocation>
</comment>
<comment type="similarity">
    <text evidence="2">Belongs to the bacterial solute-binding protein 8 family.</text>
</comment>
<dbReference type="PROSITE" id="PS50983">
    <property type="entry name" value="FE_B12_PBP"/>
    <property type="match status" value="1"/>
</dbReference>
<dbReference type="PANTHER" id="PTHR30532:SF28">
    <property type="entry name" value="PETROBACTIN-BINDING PROTEIN YCLQ"/>
    <property type="match status" value="1"/>
</dbReference>
<keyword evidence="3" id="KW-0813">Transport</keyword>
<accession>A0ABT5TD56</accession>
<evidence type="ECO:0000256" key="1">
    <source>
        <dbReference type="ARBA" id="ARBA00004196"/>
    </source>
</evidence>
<keyword evidence="4" id="KW-0410">Iron transport</keyword>
<dbReference type="CDD" id="cd01140">
    <property type="entry name" value="FatB"/>
    <property type="match status" value="1"/>
</dbReference>
<sequence length="300" mass="30477">MKLTLCAAAVCLAPVVGMAQDVTVETHAGPVTLQAGPQNVVALDLAAIDALSALDVAIAAVPSVTPPAYLARVMQDLPAVGTLFEPDFEALAVMGPDLIVAGGRSQAQVGALSRVAPTIDMTIMNDGLIEQARDRVAAYGALFDKADAADALIAQLDDALASTAAAVTGKGSALIVQTNGGKLSAYGADSRFGWLHNAVGLPQAFDGITAENHGESVSFEFIAEVNPDWLLVLDRAAAIGQDGEAAAVTLDNPLIAGTTAGQRGQIIYLDGGAIYLAGGGIQSVQIVLDQIRTAFEGSGS</sequence>
<evidence type="ECO:0000256" key="6">
    <source>
        <dbReference type="SAM" id="SignalP"/>
    </source>
</evidence>
<dbReference type="PANTHER" id="PTHR30532">
    <property type="entry name" value="IRON III DICITRATE-BINDING PERIPLASMIC PROTEIN"/>
    <property type="match status" value="1"/>
</dbReference>
<feature type="domain" description="Fe/B12 periplasmic-binding" evidence="7">
    <location>
        <begin position="39"/>
        <end position="299"/>
    </location>
</feature>
<evidence type="ECO:0000259" key="7">
    <source>
        <dbReference type="PROSITE" id="PS50983"/>
    </source>
</evidence>
<keyword evidence="4" id="KW-0406">Ion transport</keyword>
<evidence type="ECO:0000313" key="9">
    <source>
        <dbReference type="Proteomes" id="UP001431784"/>
    </source>
</evidence>
<evidence type="ECO:0000256" key="2">
    <source>
        <dbReference type="ARBA" id="ARBA00008814"/>
    </source>
</evidence>
<evidence type="ECO:0000256" key="5">
    <source>
        <dbReference type="ARBA" id="ARBA00022729"/>
    </source>
</evidence>
<feature type="signal peptide" evidence="6">
    <location>
        <begin position="1"/>
        <end position="19"/>
    </location>
</feature>
<dbReference type="Pfam" id="PF01497">
    <property type="entry name" value="Peripla_BP_2"/>
    <property type="match status" value="1"/>
</dbReference>
<proteinExistence type="inferred from homology"/>